<dbReference type="PANTHER" id="PTHR12532:SF6">
    <property type="entry name" value="TRANSCRIPTIONAL REGULATORY PROTEIN YEBC-RELATED"/>
    <property type="match status" value="1"/>
</dbReference>
<dbReference type="InterPro" id="IPR017856">
    <property type="entry name" value="Integrase-like_N"/>
</dbReference>
<feature type="domain" description="TACO1/YebC-like second and third" evidence="6">
    <location>
        <begin position="82"/>
        <end position="118"/>
    </location>
</feature>
<comment type="caution">
    <text evidence="8">The sequence shown here is derived from an EMBL/GenBank/DDBJ whole genome shotgun (WGS) entry which is preliminary data.</text>
</comment>
<dbReference type="GO" id="GO:0003677">
    <property type="term" value="F:DNA binding"/>
    <property type="evidence" value="ECO:0007669"/>
    <property type="project" value="UniProtKB-KW"/>
</dbReference>
<dbReference type="AlphaFoldDB" id="X1MGA5"/>
<dbReference type="InterPro" id="IPR002876">
    <property type="entry name" value="Transcrip_reg_TACO1-like"/>
</dbReference>
<protein>
    <recommendedName>
        <fullName evidence="9">YebC/PmpR family DNA-binding transcriptional regulator</fullName>
    </recommendedName>
</protein>
<keyword evidence="4" id="KW-0238">DNA-binding</keyword>
<evidence type="ECO:0000256" key="2">
    <source>
        <dbReference type="ARBA" id="ARBA00008724"/>
    </source>
</evidence>
<dbReference type="SUPFAM" id="SSF75625">
    <property type="entry name" value="YebC-like"/>
    <property type="match status" value="1"/>
</dbReference>
<feature type="region of interest" description="Disordered" evidence="5">
    <location>
        <begin position="1"/>
        <end position="21"/>
    </location>
</feature>
<organism evidence="8">
    <name type="scientific">marine sediment metagenome</name>
    <dbReference type="NCBI Taxonomy" id="412755"/>
    <lineage>
        <taxon>unclassified sequences</taxon>
        <taxon>metagenomes</taxon>
        <taxon>ecological metagenomes</taxon>
    </lineage>
</organism>
<dbReference type="InterPro" id="IPR029072">
    <property type="entry name" value="YebC-like"/>
</dbReference>
<proteinExistence type="inferred from homology"/>
<evidence type="ECO:0000259" key="7">
    <source>
        <dbReference type="Pfam" id="PF20772"/>
    </source>
</evidence>
<name>X1MGA5_9ZZZZ</name>
<dbReference type="InterPro" id="IPR026564">
    <property type="entry name" value="Transcrip_reg_TACO1-like_dom3"/>
</dbReference>
<sequence length="125" mass="13718">MSGHSKWSTIKRKKSKEDAKRGKLFSKLTRAIIVAAREGGGDSEKNIDLANAIQKAKDFNMPKENIERAIKKGTGELGGHTLEKVIYEGYGSEGVAVIVEVMTDNRKRTAAEMPLIFAPQQSVQS</sequence>
<evidence type="ECO:0000256" key="5">
    <source>
        <dbReference type="SAM" id="MobiDB-lite"/>
    </source>
</evidence>
<reference evidence="8" key="1">
    <citation type="journal article" date="2014" name="Front. Microbiol.">
        <title>High frequency of phylogenetically diverse reductive dehalogenase-homologous genes in deep subseafloor sedimentary metagenomes.</title>
        <authorList>
            <person name="Kawai M."/>
            <person name="Futagami T."/>
            <person name="Toyoda A."/>
            <person name="Takaki Y."/>
            <person name="Nishi S."/>
            <person name="Hori S."/>
            <person name="Arai W."/>
            <person name="Tsubouchi T."/>
            <person name="Morono Y."/>
            <person name="Uchiyama I."/>
            <person name="Ito T."/>
            <person name="Fujiyama A."/>
            <person name="Inagaki F."/>
            <person name="Takami H."/>
        </authorList>
    </citation>
    <scope>NUCLEOTIDE SEQUENCE</scope>
    <source>
        <strain evidence="8">Expedition CK06-06</strain>
    </source>
</reference>
<comment type="similarity">
    <text evidence="2">Belongs to the TACO1 family.</text>
</comment>
<dbReference type="Gene3D" id="1.10.10.200">
    <property type="match status" value="1"/>
</dbReference>
<comment type="subcellular location">
    <subcellularLocation>
        <location evidence="1">Mitochondrion</location>
    </subcellularLocation>
</comment>
<dbReference type="Pfam" id="PF20772">
    <property type="entry name" value="TACO1_YebC_N"/>
    <property type="match status" value="1"/>
</dbReference>
<dbReference type="GO" id="GO:0005739">
    <property type="term" value="C:mitochondrion"/>
    <property type="evidence" value="ECO:0007669"/>
    <property type="project" value="UniProtKB-SubCell"/>
</dbReference>
<dbReference type="InterPro" id="IPR049083">
    <property type="entry name" value="TACO1_YebC_N"/>
</dbReference>
<dbReference type="InterPro" id="IPR048300">
    <property type="entry name" value="TACO1_YebC-like_2nd/3rd_dom"/>
</dbReference>
<evidence type="ECO:0000256" key="1">
    <source>
        <dbReference type="ARBA" id="ARBA00004173"/>
    </source>
</evidence>
<evidence type="ECO:0000313" key="8">
    <source>
        <dbReference type="EMBL" id="GAI30308.1"/>
    </source>
</evidence>
<accession>X1MGA5</accession>
<evidence type="ECO:0000259" key="6">
    <source>
        <dbReference type="Pfam" id="PF01709"/>
    </source>
</evidence>
<feature type="domain" description="TACO1/YebC-like N-terminal" evidence="7">
    <location>
        <begin position="5"/>
        <end position="76"/>
    </location>
</feature>
<dbReference type="GO" id="GO:0005829">
    <property type="term" value="C:cytosol"/>
    <property type="evidence" value="ECO:0007669"/>
    <property type="project" value="TreeGrafter"/>
</dbReference>
<dbReference type="Pfam" id="PF01709">
    <property type="entry name" value="Transcrip_reg"/>
    <property type="match status" value="1"/>
</dbReference>
<evidence type="ECO:0008006" key="9">
    <source>
        <dbReference type="Google" id="ProtNLM"/>
    </source>
</evidence>
<gene>
    <name evidence="8" type="ORF">S06H3_26625</name>
</gene>
<evidence type="ECO:0000256" key="4">
    <source>
        <dbReference type="ARBA" id="ARBA00023125"/>
    </source>
</evidence>
<dbReference type="PANTHER" id="PTHR12532">
    <property type="entry name" value="TRANSLATIONAL ACTIVATOR OF CYTOCHROME C OXIDASE 1"/>
    <property type="match status" value="1"/>
</dbReference>
<dbReference type="EMBL" id="BARV01015405">
    <property type="protein sequence ID" value="GAI30308.1"/>
    <property type="molecule type" value="Genomic_DNA"/>
</dbReference>
<evidence type="ECO:0000256" key="3">
    <source>
        <dbReference type="ARBA" id="ARBA00022490"/>
    </source>
</evidence>
<dbReference type="Gene3D" id="3.30.70.980">
    <property type="match status" value="1"/>
</dbReference>
<dbReference type="FunFam" id="1.10.10.200:FF:000002">
    <property type="entry name" value="Probable transcriptional regulatory protein CLM62_37755"/>
    <property type="match status" value="1"/>
</dbReference>
<keyword evidence="3" id="KW-0963">Cytoplasm</keyword>